<evidence type="ECO:0000313" key="2">
    <source>
        <dbReference type="EMBL" id="GAT33760.1"/>
    </source>
</evidence>
<reference evidence="3" key="1">
    <citation type="journal article" date="2017" name="Genome Announc.">
        <title>Draft Genome Sequence of Terrimicrobium sacchariphilum NM-5T, a Facultative Anaerobic Soil Bacterium of the Class Spartobacteria.</title>
        <authorList>
            <person name="Qiu Y.L."/>
            <person name="Tourlousse D.M."/>
            <person name="Matsuura N."/>
            <person name="Ohashi A."/>
            <person name="Sekiguchi Y."/>
        </authorList>
    </citation>
    <scope>NUCLEOTIDE SEQUENCE [LARGE SCALE GENOMIC DNA]</scope>
    <source>
        <strain evidence="3">NM-5</strain>
    </source>
</reference>
<dbReference type="InterPro" id="IPR009081">
    <property type="entry name" value="PP-bd_ACP"/>
</dbReference>
<comment type="caution">
    <text evidence="2">The sequence shown here is derived from an EMBL/GenBank/DDBJ whole genome shotgun (WGS) entry which is preliminary data.</text>
</comment>
<dbReference type="SUPFAM" id="SSF47336">
    <property type="entry name" value="ACP-like"/>
    <property type="match status" value="1"/>
</dbReference>
<dbReference type="RefSeq" id="WP_075079457.1">
    <property type="nucleotide sequence ID" value="NZ_BDCO01000002.1"/>
</dbReference>
<dbReference type="InParanoid" id="A0A146G8C0"/>
<evidence type="ECO:0000259" key="1">
    <source>
        <dbReference type="PROSITE" id="PS50075"/>
    </source>
</evidence>
<proteinExistence type="predicted"/>
<keyword evidence="3" id="KW-1185">Reference proteome</keyword>
<feature type="domain" description="Carrier" evidence="1">
    <location>
        <begin position="4"/>
        <end position="85"/>
    </location>
</feature>
<protein>
    <submittedName>
        <fullName evidence="2">Acyl carrier protein</fullName>
    </submittedName>
</protein>
<evidence type="ECO:0000313" key="3">
    <source>
        <dbReference type="Proteomes" id="UP000076023"/>
    </source>
</evidence>
<dbReference type="Proteomes" id="UP000076023">
    <property type="component" value="Unassembled WGS sequence"/>
</dbReference>
<gene>
    <name evidence="2" type="ORF">TSACC_22178</name>
</gene>
<dbReference type="STRING" id="690879.TSACC_22178"/>
<dbReference type="OrthoDB" id="9803943at2"/>
<organism evidence="2 3">
    <name type="scientific">Terrimicrobium sacchariphilum</name>
    <dbReference type="NCBI Taxonomy" id="690879"/>
    <lineage>
        <taxon>Bacteria</taxon>
        <taxon>Pseudomonadati</taxon>
        <taxon>Verrucomicrobiota</taxon>
        <taxon>Terrimicrobiia</taxon>
        <taxon>Terrimicrobiales</taxon>
        <taxon>Terrimicrobiaceae</taxon>
        <taxon>Terrimicrobium</taxon>
    </lineage>
</organism>
<dbReference type="InterPro" id="IPR036736">
    <property type="entry name" value="ACP-like_sf"/>
</dbReference>
<dbReference type="Pfam" id="PF00550">
    <property type="entry name" value="PP-binding"/>
    <property type="match status" value="1"/>
</dbReference>
<name>A0A146G8C0_TERSA</name>
<dbReference type="PROSITE" id="PS50075">
    <property type="entry name" value="CARRIER"/>
    <property type="match status" value="1"/>
</dbReference>
<sequence>MPDSDLTSRIKKMLVESLMLKVSPDDIGDDTPLFSPEGLALDSIDALELAVSLEKNFGVATPSSEVAREAFVSVNTIASYVTAKQQA</sequence>
<dbReference type="EMBL" id="BDCO01000002">
    <property type="protein sequence ID" value="GAT33760.1"/>
    <property type="molecule type" value="Genomic_DNA"/>
</dbReference>
<dbReference type="AlphaFoldDB" id="A0A146G8C0"/>
<accession>A0A146G8C0</accession>
<dbReference type="Gene3D" id="1.10.1200.10">
    <property type="entry name" value="ACP-like"/>
    <property type="match status" value="1"/>
</dbReference>